<feature type="region of interest" description="Disordered" evidence="1">
    <location>
        <begin position="79"/>
        <end position="113"/>
    </location>
</feature>
<dbReference type="EMBL" id="QSBY01000007">
    <property type="protein sequence ID" value="RHW71725.1"/>
    <property type="molecule type" value="Genomic_DNA"/>
</dbReference>
<organism evidence="2">
    <name type="scientific">Trypanosoma brucei equiperdum</name>
    <dbReference type="NCBI Taxonomy" id="630700"/>
    <lineage>
        <taxon>Eukaryota</taxon>
        <taxon>Discoba</taxon>
        <taxon>Euglenozoa</taxon>
        <taxon>Kinetoplastea</taxon>
        <taxon>Metakinetoplastina</taxon>
        <taxon>Trypanosomatida</taxon>
        <taxon>Trypanosomatidae</taxon>
        <taxon>Trypanosoma</taxon>
    </lineage>
</organism>
<feature type="region of interest" description="Disordered" evidence="1">
    <location>
        <begin position="225"/>
        <end position="244"/>
    </location>
</feature>
<proteinExistence type="predicted"/>
<evidence type="ECO:0000313" key="2">
    <source>
        <dbReference type="EMBL" id="RHW71725.1"/>
    </source>
</evidence>
<accession>A0A3L6L690</accession>
<protein>
    <submittedName>
        <fullName evidence="2">Uncharacterized protein</fullName>
    </submittedName>
</protein>
<sequence>MRDSGVATATTYVAPVGGHVHPSLQRYMPGQLPKRMKRLCTGETNLKVHNRMHMDSIRTEIAPILPSSEHLRQTLLPSITVQRAAGRSNVTPRAGPKEKQPSGVNESSEANNKKNEAVMGVWCRLPHEDEVVVRSLVESNNKGKHNSFSNEAFYFGSHHTGGAGQLEYAHHNMTHNNNHSVSAWKQRQHYHPDIWHTRAQQHPPPKKETNTTEEMQKHSFHGTQNDEIRGESTHSIPPKEKCGNVEKDTTEKAMDYNAAKNKKYENLSWIQKSTTFDTSKMTAPKLRFELTDYHNTMPITQTAPSTSQYIEERRRFETINGKPLTTDNDKKNIKYARRRYDTTTKH</sequence>
<dbReference type="AlphaFoldDB" id="A0A3L6L690"/>
<evidence type="ECO:0000256" key="1">
    <source>
        <dbReference type="SAM" id="MobiDB-lite"/>
    </source>
</evidence>
<dbReference type="Proteomes" id="UP000266743">
    <property type="component" value="Chromosome 7"/>
</dbReference>
<name>A0A3L6L690_9TRYP</name>
<comment type="caution">
    <text evidence="2">The sequence shown here is derived from an EMBL/GenBank/DDBJ whole genome shotgun (WGS) entry which is preliminary data.</text>
</comment>
<reference evidence="2" key="1">
    <citation type="submission" date="2018-09" db="EMBL/GenBank/DDBJ databases">
        <title>whole genome sequence of T. equiperdum IVM-t1 strain.</title>
        <authorList>
            <person name="Suganuma K."/>
        </authorList>
    </citation>
    <scope>NUCLEOTIDE SEQUENCE [LARGE SCALE GENOMIC DNA]</scope>
    <source>
        <strain evidence="2">IVM-t1</strain>
    </source>
</reference>
<gene>
    <name evidence="2" type="ORF">DPX39_070036700</name>
</gene>